<dbReference type="EMBL" id="AAQJ02000001">
    <property type="protein sequence ID" value="EDP45782.1"/>
    <property type="molecule type" value="Genomic_DNA"/>
</dbReference>
<dbReference type="SUPFAM" id="SSF56925">
    <property type="entry name" value="OMPA-like"/>
    <property type="match status" value="1"/>
</dbReference>
<reference evidence="2" key="1">
    <citation type="submission" date="2006-04" db="EMBL/GenBank/DDBJ databases">
        <authorList>
            <person name="Seshadri R."/>
            <person name="Federici B.A."/>
        </authorList>
    </citation>
    <scope>NUCLEOTIDE SEQUENCE [LARGE SCALE GENOMIC DNA]</scope>
</reference>
<proteinExistence type="predicted"/>
<dbReference type="eggNOG" id="COG3637">
    <property type="taxonomic scope" value="Bacteria"/>
</dbReference>
<dbReference type="AlphaFoldDB" id="A8PNH4"/>
<name>A8PNH4_9COXI</name>
<dbReference type="InterPro" id="IPR011250">
    <property type="entry name" value="OMP/PagP_B-barrel"/>
</dbReference>
<dbReference type="Proteomes" id="UP000054075">
    <property type="component" value="Unassembled WGS sequence"/>
</dbReference>
<comment type="caution">
    <text evidence="2">The sequence shown here is derived from an EMBL/GenBank/DDBJ whole genome shotgun (WGS) entry which is preliminary data.</text>
</comment>
<dbReference type="Pfam" id="PF09411">
    <property type="entry name" value="PagL"/>
    <property type="match status" value="1"/>
</dbReference>
<dbReference type="OrthoDB" id="9797122at2"/>
<feature type="signal peptide" evidence="1">
    <location>
        <begin position="1"/>
        <end position="31"/>
    </location>
</feature>
<protein>
    <recommendedName>
        <fullName evidence="4">Acyloxyacyl hydrolase</fullName>
    </recommendedName>
</protein>
<accession>A8PNH4</accession>
<evidence type="ECO:0000313" key="2">
    <source>
        <dbReference type="EMBL" id="EDP45782.1"/>
    </source>
</evidence>
<dbReference type="STRING" id="59196.RICGR_1005"/>
<keyword evidence="3" id="KW-1185">Reference proteome</keyword>
<dbReference type="InterPro" id="IPR018550">
    <property type="entry name" value="Lipid-A_deacylase-rel"/>
</dbReference>
<sequence length="196" mass="22675">MVKFSSFSQKYRFFFHLLLTLFNFSFQPAFASTHGIQIAYGMGKPDHLKGYRLSIQQFWPWAGFETSHLNVTGYWDLSVAKWRTNPPLADQPRAIHIFAISPLMRLQSREAWLLSTQTYLELGIGASFLSNHHLGHRNLGSQFAFQDLMGFGLRWRINKTLKGTLSYHYLHYSNASLFPPNQGIDVKHLWSLGCEF</sequence>
<reference evidence="2" key="2">
    <citation type="submission" date="2007-10" db="EMBL/GenBank/DDBJ databases">
        <authorList>
            <person name="Myers G.S."/>
        </authorList>
    </citation>
    <scope>NUCLEOTIDE SEQUENCE [LARGE SCALE GENOMIC DNA]</scope>
</reference>
<dbReference type="RefSeq" id="WP_006034770.1">
    <property type="nucleotide sequence ID" value="NZ_AAQJ02000001.1"/>
</dbReference>
<keyword evidence="1" id="KW-0732">Signal</keyword>
<feature type="chain" id="PRO_5002727805" description="Acyloxyacyl hydrolase" evidence="1">
    <location>
        <begin position="32"/>
        <end position="196"/>
    </location>
</feature>
<gene>
    <name evidence="2" type="ORF">RICGR_1005</name>
</gene>
<evidence type="ECO:0008006" key="4">
    <source>
        <dbReference type="Google" id="ProtNLM"/>
    </source>
</evidence>
<organism evidence="2 3">
    <name type="scientific">Rickettsiella grylli</name>
    <dbReference type="NCBI Taxonomy" id="59196"/>
    <lineage>
        <taxon>Bacteria</taxon>
        <taxon>Pseudomonadati</taxon>
        <taxon>Pseudomonadota</taxon>
        <taxon>Gammaproteobacteria</taxon>
        <taxon>Legionellales</taxon>
        <taxon>Coxiellaceae</taxon>
        <taxon>Rickettsiella</taxon>
    </lineage>
</organism>
<evidence type="ECO:0000256" key="1">
    <source>
        <dbReference type="SAM" id="SignalP"/>
    </source>
</evidence>
<evidence type="ECO:0000313" key="3">
    <source>
        <dbReference type="Proteomes" id="UP000054075"/>
    </source>
</evidence>
<dbReference type="Gene3D" id="2.40.160.20">
    <property type="match status" value="1"/>
</dbReference>